<dbReference type="SUPFAM" id="SSF54980">
    <property type="entry name" value="EF-G C-terminal domain-like"/>
    <property type="match status" value="2"/>
</dbReference>
<evidence type="ECO:0000256" key="2">
    <source>
        <dbReference type="ARBA" id="ARBA00023134"/>
    </source>
</evidence>
<dbReference type="PROSITE" id="PS51722">
    <property type="entry name" value="G_TR_2"/>
    <property type="match status" value="1"/>
</dbReference>
<dbReference type="InterPro" id="IPR035649">
    <property type="entry name" value="EFG_V"/>
</dbReference>
<dbReference type="Pfam" id="PF00679">
    <property type="entry name" value="EFG_C"/>
    <property type="match status" value="1"/>
</dbReference>
<dbReference type="Pfam" id="PF00009">
    <property type="entry name" value="GTP_EFTU"/>
    <property type="match status" value="1"/>
</dbReference>
<dbReference type="FunFam" id="3.30.70.240:FF:000001">
    <property type="entry name" value="Elongation factor G"/>
    <property type="match status" value="1"/>
</dbReference>
<organism evidence="4 5">
    <name type="scientific">Halanaerobium polyolivorans</name>
    <dbReference type="NCBI Taxonomy" id="2886943"/>
    <lineage>
        <taxon>Bacteria</taxon>
        <taxon>Bacillati</taxon>
        <taxon>Bacillota</taxon>
        <taxon>Clostridia</taxon>
        <taxon>Halanaerobiales</taxon>
        <taxon>Halanaerobiaceae</taxon>
        <taxon>Halanaerobium</taxon>
    </lineage>
</organism>
<dbReference type="SUPFAM" id="SSF54211">
    <property type="entry name" value="Ribosomal protein S5 domain 2-like"/>
    <property type="match status" value="1"/>
</dbReference>
<dbReference type="SMART" id="SM00838">
    <property type="entry name" value="EFG_C"/>
    <property type="match status" value="1"/>
</dbReference>
<dbReference type="InterPro" id="IPR041095">
    <property type="entry name" value="EFG_II"/>
</dbReference>
<dbReference type="InterPro" id="IPR005517">
    <property type="entry name" value="Transl_elong_EFG/EF2_IV"/>
</dbReference>
<keyword evidence="2" id="KW-0342">GTP-binding</keyword>
<dbReference type="GO" id="GO:0032790">
    <property type="term" value="P:ribosome disassembly"/>
    <property type="evidence" value="ECO:0007669"/>
    <property type="project" value="TreeGrafter"/>
</dbReference>
<dbReference type="SUPFAM" id="SSF52540">
    <property type="entry name" value="P-loop containing nucleoside triphosphate hydrolases"/>
    <property type="match status" value="1"/>
</dbReference>
<dbReference type="GO" id="GO:0003746">
    <property type="term" value="F:translation elongation factor activity"/>
    <property type="evidence" value="ECO:0007669"/>
    <property type="project" value="UniProtKB-KW"/>
</dbReference>
<dbReference type="Pfam" id="PF22042">
    <property type="entry name" value="EF-G_D2"/>
    <property type="match status" value="1"/>
</dbReference>
<dbReference type="CDD" id="cd03713">
    <property type="entry name" value="EFG_mtEFG_C"/>
    <property type="match status" value="1"/>
</dbReference>
<dbReference type="PANTHER" id="PTHR43261">
    <property type="entry name" value="TRANSLATION ELONGATION FACTOR G-RELATED"/>
    <property type="match status" value="1"/>
</dbReference>
<dbReference type="RefSeq" id="WP_229344841.1">
    <property type="nucleotide sequence ID" value="NZ_JAJFAT010000006.1"/>
</dbReference>
<feature type="domain" description="Tr-type G" evidence="3">
    <location>
        <begin position="10"/>
        <end position="281"/>
    </location>
</feature>
<dbReference type="GO" id="GO:0003924">
    <property type="term" value="F:GTPase activity"/>
    <property type="evidence" value="ECO:0007669"/>
    <property type="project" value="InterPro"/>
</dbReference>
<dbReference type="PANTHER" id="PTHR43261:SF6">
    <property type="entry name" value="ELONGATION FACTOR G-LIKE PROTEIN"/>
    <property type="match status" value="1"/>
</dbReference>
<protein>
    <submittedName>
        <fullName evidence="4">Elongation factor G</fullName>
    </submittedName>
</protein>
<dbReference type="InterPro" id="IPR053905">
    <property type="entry name" value="EF-G-like_DII"/>
</dbReference>
<comment type="caution">
    <text evidence="4">The sequence shown here is derived from an EMBL/GenBank/DDBJ whole genome shotgun (WGS) entry which is preliminary data.</text>
</comment>
<dbReference type="NCBIfam" id="TIGR00231">
    <property type="entry name" value="small_GTP"/>
    <property type="match status" value="1"/>
</dbReference>
<dbReference type="FunFam" id="3.30.230.10:FF:000003">
    <property type="entry name" value="Elongation factor G"/>
    <property type="match status" value="1"/>
</dbReference>
<dbReference type="NCBIfam" id="NF009891">
    <property type="entry name" value="PRK13351.1-1"/>
    <property type="match status" value="1"/>
</dbReference>
<dbReference type="Gene3D" id="2.40.30.10">
    <property type="entry name" value="Translation factors"/>
    <property type="match status" value="1"/>
</dbReference>
<evidence type="ECO:0000259" key="3">
    <source>
        <dbReference type="PROSITE" id="PS51722"/>
    </source>
</evidence>
<dbReference type="Gene3D" id="3.30.70.240">
    <property type="match status" value="1"/>
</dbReference>
<dbReference type="InterPro" id="IPR027417">
    <property type="entry name" value="P-loop_NTPase"/>
</dbReference>
<dbReference type="EMBL" id="JAJFAT010000006">
    <property type="protein sequence ID" value="MCC3144762.1"/>
    <property type="molecule type" value="Genomic_DNA"/>
</dbReference>
<name>A0AAW4WUI4_9FIRM</name>
<dbReference type="Pfam" id="PF14492">
    <property type="entry name" value="EFG_III"/>
    <property type="match status" value="1"/>
</dbReference>
<keyword evidence="1" id="KW-0547">Nucleotide-binding</keyword>
<dbReference type="InterPro" id="IPR005225">
    <property type="entry name" value="Small_GTP-bd"/>
</dbReference>
<dbReference type="Proteomes" id="UP001199296">
    <property type="component" value="Unassembled WGS sequence"/>
</dbReference>
<dbReference type="InterPro" id="IPR000795">
    <property type="entry name" value="T_Tr_GTP-bd_dom"/>
</dbReference>
<dbReference type="InterPro" id="IPR047872">
    <property type="entry name" value="EFG_IV"/>
</dbReference>
<dbReference type="AlphaFoldDB" id="A0AAW4WUI4"/>
<dbReference type="Gene3D" id="3.30.70.870">
    <property type="entry name" value="Elongation Factor G (Translational Gtpase), domain 3"/>
    <property type="match status" value="1"/>
</dbReference>
<evidence type="ECO:0000313" key="5">
    <source>
        <dbReference type="Proteomes" id="UP001199296"/>
    </source>
</evidence>
<dbReference type="Pfam" id="PF03764">
    <property type="entry name" value="EFG_IV"/>
    <property type="match status" value="1"/>
</dbReference>
<dbReference type="GO" id="GO:0005525">
    <property type="term" value="F:GTP binding"/>
    <property type="evidence" value="ECO:0007669"/>
    <property type="project" value="UniProtKB-KW"/>
</dbReference>
<dbReference type="Gene3D" id="3.30.230.10">
    <property type="match status" value="1"/>
</dbReference>
<dbReference type="Gene3D" id="3.40.50.300">
    <property type="entry name" value="P-loop containing nucleotide triphosphate hydrolases"/>
    <property type="match status" value="1"/>
</dbReference>
<dbReference type="InterPro" id="IPR009000">
    <property type="entry name" value="Transl_B-barrel_sf"/>
</dbReference>
<keyword evidence="5" id="KW-1185">Reference proteome</keyword>
<evidence type="ECO:0000313" key="4">
    <source>
        <dbReference type="EMBL" id="MCC3144762.1"/>
    </source>
</evidence>
<dbReference type="SMART" id="SM00889">
    <property type="entry name" value="EFG_IV"/>
    <property type="match status" value="1"/>
</dbReference>
<dbReference type="PRINTS" id="PR00315">
    <property type="entry name" value="ELONGATNFCT"/>
</dbReference>
<evidence type="ECO:0000256" key="1">
    <source>
        <dbReference type="ARBA" id="ARBA00022741"/>
    </source>
</evidence>
<proteinExistence type="predicted"/>
<dbReference type="InterPro" id="IPR014721">
    <property type="entry name" value="Ribsml_uS5_D2-typ_fold_subgr"/>
</dbReference>
<reference evidence="4 5" key="1">
    <citation type="submission" date="2021-10" db="EMBL/GenBank/DDBJ databases">
        <authorList>
            <person name="Grouzdev D.S."/>
            <person name="Pantiukh K.S."/>
            <person name="Krutkina M.S."/>
        </authorList>
    </citation>
    <scope>NUCLEOTIDE SEQUENCE [LARGE SCALE GENOMIC DNA]</scope>
    <source>
        <strain evidence="4 5">Z-7514</strain>
    </source>
</reference>
<dbReference type="NCBIfam" id="NF009381">
    <property type="entry name" value="PRK12740.1-5"/>
    <property type="match status" value="1"/>
</dbReference>
<dbReference type="CDD" id="cd01434">
    <property type="entry name" value="EFG_mtEFG1_IV"/>
    <property type="match status" value="1"/>
</dbReference>
<dbReference type="NCBIfam" id="NF009379">
    <property type="entry name" value="PRK12740.1-3"/>
    <property type="match status" value="1"/>
</dbReference>
<keyword evidence="4" id="KW-0251">Elongation factor</keyword>
<sequence>MEKLSKIQSKDIRNFCFISHGGAGKSTLTEMLLYNAGAIEQPGSVDKGSSKSDFSAVEKDHKHSVHNSYFNFEWHNKLFHFIDTPGYADFRSEVVSALKMVESAVLLVDAASGIEVNTGYVWELADKNDLAKAVFINKIDKEEADFDKVVAELRSTYDDNFAVVTIPYYEDGKLVGIIDLLDEKMFKMEEGLEHPYDIPASEEDRVAEFELELIESIVELNEELMIKYLDDEKITNKELTKAFEEEIAGEELVPVFAGSAVNNCGVAKFLDDLSKILPSAAESHINHLVKSGSAPETTAESKFSAQICKTMVDPYIGKLSIFRVFSGKLERDDRVYIPNIDEEIKVSKLYKLNGADQRNVDDLTAGEIGAVAKIDLLETSYTMRDPEMDVYYNELEFPKPMYTRAAYPADGVDEEKMASVLQRYSDSDPSFNVEYNKTTKELLLTGMGTIHFIMIKDECKRKYDVDFTTTEPKVAYRETIQKTVDVEEKYKKQSGGRGQYGHVLMKMKPLPRGKGFEFEEEIFGGAIPGQYIPAVEKGIIEAKQEGTLAGYPVVDFKVVLYDGSYHDVDSSEMAFKIAASKAFRKGLAQAKSVLLEPIMNVKVTVPQDFMGDIMGDFNSRRGRIQGMDPTDGKQIIKAKVPQSEMFNYAVDLKSITGGYGSFDMEFSHYDKVPGDISEKVIEERNIESA</sequence>
<dbReference type="InterPro" id="IPR020568">
    <property type="entry name" value="Ribosomal_Su5_D2-typ_SF"/>
</dbReference>
<gene>
    <name evidence="4" type="ORF">LJ207_05395</name>
</gene>
<dbReference type="InterPro" id="IPR000640">
    <property type="entry name" value="EFG_V-like"/>
</dbReference>
<dbReference type="InterPro" id="IPR035647">
    <property type="entry name" value="EFG_III/V"/>
</dbReference>
<keyword evidence="4" id="KW-0648">Protein biosynthesis</keyword>
<dbReference type="SUPFAM" id="SSF50447">
    <property type="entry name" value="Translation proteins"/>
    <property type="match status" value="1"/>
</dbReference>
<accession>A0AAW4WUI4</accession>